<comment type="similarity">
    <text evidence="2">Belongs to the GET4 family.</text>
</comment>
<feature type="compositionally biased region" description="Polar residues" evidence="5">
    <location>
        <begin position="356"/>
        <end position="374"/>
    </location>
</feature>
<gene>
    <name evidence="6" type="ORF">OXX778_LOCUS15362</name>
</gene>
<evidence type="ECO:0000256" key="2">
    <source>
        <dbReference type="ARBA" id="ARBA00005351"/>
    </source>
</evidence>
<evidence type="ECO:0000313" key="7">
    <source>
        <dbReference type="Proteomes" id="UP000663879"/>
    </source>
</evidence>
<keyword evidence="4" id="KW-0963">Cytoplasm</keyword>
<evidence type="ECO:0000256" key="5">
    <source>
        <dbReference type="SAM" id="MobiDB-lite"/>
    </source>
</evidence>
<accession>A0A814F9F8</accession>
<reference evidence="6" key="1">
    <citation type="submission" date="2021-02" db="EMBL/GenBank/DDBJ databases">
        <authorList>
            <person name="Nowell W R."/>
        </authorList>
    </citation>
    <scope>NUCLEOTIDE SEQUENCE</scope>
    <source>
        <strain evidence="6">Ploen Becks lab</strain>
    </source>
</reference>
<comment type="caution">
    <text evidence="6">The sequence shown here is derived from an EMBL/GenBank/DDBJ whole genome shotgun (WGS) entry which is preliminary data.</text>
</comment>
<comment type="subcellular location">
    <subcellularLocation>
        <location evidence="1">Cytoplasm</location>
        <location evidence="1">Cytosol</location>
    </subcellularLocation>
</comment>
<feature type="region of interest" description="Disordered" evidence="5">
    <location>
        <begin position="356"/>
        <end position="383"/>
    </location>
</feature>
<dbReference type="FunFam" id="1.25.40.10:FF:000060">
    <property type="entry name" value="Golgi to ER traffic protein 4 homolog"/>
    <property type="match status" value="1"/>
</dbReference>
<dbReference type="PANTHER" id="PTHR12875">
    <property type="entry name" value="GOLGI TO ER TRAFFIC PROTEIN 4 HOMOLOG"/>
    <property type="match status" value="1"/>
</dbReference>
<keyword evidence="3" id="KW-0813">Transport</keyword>
<dbReference type="InterPro" id="IPR007317">
    <property type="entry name" value="GET4"/>
</dbReference>
<keyword evidence="7" id="KW-1185">Reference proteome</keyword>
<dbReference type="AlphaFoldDB" id="A0A814F9F8"/>
<dbReference type="PANTHER" id="PTHR12875:SF0">
    <property type="entry name" value="GOLGI TO ER TRAFFIC PROTEIN 4 HOMOLOG"/>
    <property type="match status" value="1"/>
</dbReference>
<dbReference type="InterPro" id="IPR011990">
    <property type="entry name" value="TPR-like_helical_dom_sf"/>
</dbReference>
<dbReference type="Pfam" id="PF04190">
    <property type="entry name" value="GET4"/>
    <property type="match status" value="1"/>
</dbReference>
<evidence type="ECO:0000256" key="4">
    <source>
        <dbReference type="ARBA" id="ARBA00022490"/>
    </source>
</evidence>
<dbReference type="GO" id="GO:0045048">
    <property type="term" value="P:protein insertion into ER membrane"/>
    <property type="evidence" value="ECO:0007669"/>
    <property type="project" value="InterPro"/>
</dbReference>
<protein>
    <submittedName>
        <fullName evidence="6">Uncharacterized protein</fullName>
    </submittedName>
</protein>
<dbReference type="OrthoDB" id="10252405at2759"/>
<dbReference type="EMBL" id="CAJNOC010003374">
    <property type="protein sequence ID" value="CAF0979931.1"/>
    <property type="molecule type" value="Genomic_DNA"/>
</dbReference>
<dbReference type="Proteomes" id="UP000663879">
    <property type="component" value="Unassembled WGS sequence"/>
</dbReference>
<proteinExistence type="inferred from homology"/>
<organism evidence="6 7">
    <name type="scientific">Brachionus calyciflorus</name>
    <dbReference type="NCBI Taxonomy" id="104777"/>
    <lineage>
        <taxon>Eukaryota</taxon>
        <taxon>Metazoa</taxon>
        <taxon>Spiralia</taxon>
        <taxon>Gnathifera</taxon>
        <taxon>Rotifera</taxon>
        <taxon>Eurotatoria</taxon>
        <taxon>Monogononta</taxon>
        <taxon>Pseudotrocha</taxon>
        <taxon>Ploima</taxon>
        <taxon>Brachionidae</taxon>
        <taxon>Brachionus</taxon>
    </lineage>
</organism>
<dbReference type="GO" id="GO:0071818">
    <property type="term" value="C:BAT3 complex"/>
    <property type="evidence" value="ECO:0007669"/>
    <property type="project" value="TreeGrafter"/>
</dbReference>
<dbReference type="Gene3D" id="1.25.40.10">
    <property type="entry name" value="Tetratricopeptide repeat domain"/>
    <property type="match status" value="1"/>
</dbReference>
<evidence type="ECO:0000313" key="6">
    <source>
        <dbReference type="EMBL" id="CAF0979931.1"/>
    </source>
</evidence>
<evidence type="ECO:0000256" key="3">
    <source>
        <dbReference type="ARBA" id="ARBA00022448"/>
    </source>
</evidence>
<evidence type="ECO:0000256" key="1">
    <source>
        <dbReference type="ARBA" id="ARBA00004514"/>
    </source>
</evidence>
<name>A0A814F9F8_9BILA</name>
<sequence>MSSEKIQNLTNYFKNIVQNDDETRTNFLKDYTIDQLEKLDIFKSSKKLYERLKMVVNNENLYEADQLYKTIHFRCMNNNLSDDGLSILFNGIIFFADKKSLQCAYDLAKAFLETLKKSSRAELDSKLRYQIKCIHEYLGKCRSSNDEERTEFSVAVLKWSSSLFVKNKLDVNNELSVHLNYQSVFGHYDIHNDFAFNYWKERNYVQARYHFLHSLDAKSFAFMIIQCHLNFGYPSEYDLFLAQGVFQFLTLRNLKSAEELFHVYTENHPQINKCKKFENFYESPLLNFMYFLIVTIKEKKYKEYKEILKAYKPFVEIDSSFQMYLEKIDEFFFDVKPVKKESGGIFSNLMRMLTSNGMPSESSTRAKSSRQQYVDSDEEDSHSLGYLEDNELLD</sequence>